<keyword evidence="7" id="KW-0472">Membrane</keyword>
<keyword evidence="9" id="KW-1185">Reference proteome</keyword>
<reference evidence="8 9" key="1">
    <citation type="submission" date="2013-02" db="EMBL/GenBank/DDBJ databases">
        <title>Genome sequence of Candida maltosa Xu316, a potential industrial strain for xylitol and ethanol production.</title>
        <authorList>
            <person name="Yu J."/>
            <person name="Wang Q."/>
            <person name="Geng X."/>
            <person name="Bao W."/>
            <person name="He P."/>
            <person name="Cai J."/>
        </authorList>
    </citation>
    <scope>NUCLEOTIDE SEQUENCE [LARGE SCALE GENOMIC DNA]</scope>
    <source>
        <strain evidence="9">Xu316</strain>
    </source>
</reference>
<evidence type="ECO:0000256" key="1">
    <source>
        <dbReference type="ARBA" id="ARBA00004443"/>
    </source>
</evidence>
<evidence type="ECO:0000313" key="8">
    <source>
        <dbReference type="EMBL" id="EMG48986.1"/>
    </source>
</evidence>
<keyword evidence="3" id="KW-0679">Respiratory chain</keyword>
<comment type="subcellular location">
    <subcellularLocation>
        <location evidence="1">Mitochondrion inner membrane</location>
        <topology evidence="1">Peripheral membrane protein</topology>
        <orientation evidence="1">Matrix side</orientation>
    </subcellularLocation>
</comment>
<protein>
    <submittedName>
        <fullName evidence="8">NADH-ubiquinone oxidoreductase subunit, mitochondrial, putative</fullName>
    </submittedName>
</protein>
<gene>
    <name evidence="8" type="ORF">G210_0341</name>
</gene>
<dbReference type="PANTHER" id="PTHR13094">
    <property type="entry name" value="NADH-UBIQUINONE OXIDOREDUCTASE PDSW SUBUNIT"/>
    <property type="match status" value="1"/>
</dbReference>
<evidence type="ECO:0000313" key="9">
    <source>
        <dbReference type="Proteomes" id="UP000011777"/>
    </source>
</evidence>
<keyword evidence="6" id="KW-0496">Mitochondrion</keyword>
<dbReference type="OrthoDB" id="10252718at2759"/>
<evidence type="ECO:0000256" key="5">
    <source>
        <dbReference type="ARBA" id="ARBA00022982"/>
    </source>
</evidence>
<evidence type="ECO:0000256" key="7">
    <source>
        <dbReference type="ARBA" id="ARBA00023136"/>
    </source>
</evidence>
<dbReference type="STRING" id="1245528.M3IR39"/>
<evidence type="ECO:0000256" key="2">
    <source>
        <dbReference type="ARBA" id="ARBA00022448"/>
    </source>
</evidence>
<organism evidence="8 9">
    <name type="scientific">Candida maltosa (strain Xu316)</name>
    <name type="common">Yeast</name>
    <dbReference type="NCBI Taxonomy" id="1245528"/>
    <lineage>
        <taxon>Eukaryota</taxon>
        <taxon>Fungi</taxon>
        <taxon>Dikarya</taxon>
        <taxon>Ascomycota</taxon>
        <taxon>Saccharomycotina</taxon>
        <taxon>Pichiomycetes</taxon>
        <taxon>Debaryomycetaceae</taxon>
        <taxon>Candida/Lodderomyces clade</taxon>
        <taxon>Candida</taxon>
    </lineage>
</organism>
<keyword evidence="2" id="KW-0813">Transport</keyword>
<evidence type="ECO:0000256" key="4">
    <source>
        <dbReference type="ARBA" id="ARBA00022792"/>
    </source>
</evidence>
<keyword evidence="4" id="KW-0999">Mitochondrion inner membrane</keyword>
<dbReference type="OMA" id="GYQKNDP"/>
<dbReference type="PANTHER" id="PTHR13094:SF1">
    <property type="entry name" value="NADH DEHYDROGENASE [UBIQUINONE] 1 BETA SUBCOMPLEX SUBUNIT 10"/>
    <property type="match status" value="1"/>
</dbReference>
<dbReference type="InterPro" id="IPR039993">
    <property type="entry name" value="NDUFB10"/>
</dbReference>
<dbReference type="eggNOG" id="ENOG502SBS6">
    <property type="taxonomic scope" value="Eukaryota"/>
</dbReference>
<evidence type="ECO:0000256" key="3">
    <source>
        <dbReference type="ARBA" id="ARBA00022660"/>
    </source>
</evidence>
<keyword evidence="8" id="KW-0830">Ubiquinone</keyword>
<keyword evidence="5" id="KW-0249">Electron transport</keyword>
<proteinExistence type="predicted"/>
<dbReference type="AlphaFoldDB" id="M3IR39"/>
<dbReference type="Proteomes" id="UP000011777">
    <property type="component" value="Unassembled WGS sequence"/>
</dbReference>
<sequence>MRLDSYENHQRPELVSFDDINYSDLNQVNAARSSMTREQWIRVYELRVTHEALRKCKQYHQDDAARNCKPLVLKYMKMLETYPIQGYLAYQRNDPSK</sequence>
<name>M3IR39_CANMX</name>
<dbReference type="EMBL" id="AOGT01000877">
    <property type="protein sequence ID" value="EMG48986.1"/>
    <property type="molecule type" value="Genomic_DNA"/>
</dbReference>
<dbReference type="GO" id="GO:0005743">
    <property type="term" value="C:mitochondrial inner membrane"/>
    <property type="evidence" value="ECO:0007669"/>
    <property type="project" value="UniProtKB-SubCell"/>
</dbReference>
<evidence type="ECO:0000256" key="6">
    <source>
        <dbReference type="ARBA" id="ARBA00023128"/>
    </source>
</evidence>
<comment type="caution">
    <text evidence="8">The sequence shown here is derived from an EMBL/GenBank/DDBJ whole genome shotgun (WGS) entry which is preliminary data.</text>
</comment>
<dbReference type="HOGENOM" id="CLU_142967_1_0_1"/>
<accession>M3IR39</accession>